<keyword evidence="5" id="KW-1185">Reference proteome</keyword>
<keyword evidence="1" id="KW-0238">DNA-binding</keyword>
<feature type="region of interest" description="Disordered" evidence="2">
    <location>
        <begin position="251"/>
        <end position="272"/>
    </location>
</feature>
<dbReference type="InterPro" id="IPR047057">
    <property type="entry name" value="MerR_fam"/>
</dbReference>
<sequence>MGLNLTRREVLASQAPAQRVPVEPERNGREVMEQQTWKVGDLARVTGLTVRTLHHWDDLGLVAPSGRTSAGHRLYSGDDLERVYQVLALRRLGVPLATIGSLLEGSESVSEVLEKHLALVEDQIVALRRLRAGLAASLDADDGHRSASDFLDLIRKVVVVNETVEKYFSPQQLAELAERKEREDEQIAAVEAAWPDLISRVQSAVDRGADPTGAEGRALAREWHELLRQFHQGDEQMRDSLYAMQRDNAEQIQREHGGPSPEQLEFIERAGA</sequence>
<reference evidence="5" key="1">
    <citation type="journal article" date="2019" name="Int. J. Syst. Evol. Microbiol.">
        <title>The Global Catalogue of Microorganisms (GCM) 10K type strain sequencing project: providing services to taxonomists for standard genome sequencing and annotation.</title>
        <authorList>
            <consortium name="The Broad Institute Genomics Platform"/>
            <consortium name="The Broad Institute Genome Sequencing Center for Infectious Disease"/>
            <person name="Wu L."/>
            <person name="Ma J."/>
        </authorList>
    </citation>
    <scope>NUCLEOTIDE SEQUENCE [LARGE SCALE GENOMIC DNA]</scope>
    <source>
        <strain evidence="5">JCM 17810</strain>
    </source>
</reference>
<evidence type="ECO:0000256" key="2">
    <source>
        <dbReference type="SAM" id="MobiDB-lite"/>
    </source>
</evidence>
<gene>
    <name evidence="4" type="ORF">GCM10023169_08860</name>
</gene>
<dbReference type="Proteomes" id="UP001500622">
    <property type="component" value="Unassembled WGS sequence"/>
</dbReference>
<feature type="domain" description="HTH merR-type" evidence="3">
    <location>
        <begin position="36"/>
        <end position="105"/>
    </location>
</feature>
<dbReference type="PRINTS" id="PR00040">
    <property type="entry name" value="HTHMERR"/>
</dbReference>
<name>A0ABP8KZU1_9MICO</name>
<dbReference type="PANTHER" id="PTHR30204">
    <property type="entry name" value="REDOX-CYCLING DRUG-SENSING TRANSCRIPTIONAL ACTIVATOR SOXR"/>
    <property type="match status" value="1"/>
</dbReference>
<dbReference type="PROSITE" id="PS50937">
    <property type="entry name" value="HTH_MERR_2"/>
    <property type="match status" value="1"/>
</dbReference>
<proteinExistence type="predicted"/>
<evidence type="ECO:0000259" key="3">
    <source>
        <dbReference type="PROSITE" id="PS50937"/>
    </source>
</evidence>
<protein>
    <recommendedName>
        <fullName evidence="3">HTH merR-type domain-containing protein</fullName>
    </recommendedName>
</protein>
<dbReference type="SMART" id="SM00422">
    <property type="entry name" value="HTH_MERR"/>
    <property type="match status" value="1"/>
</dbReference>
<dbReference type="PANTHER" id="PTHR30204:SF90">
    <property type="entry name" value="HTH-TYPE TRANSCRIPTIONAL ACTIVATOR MTA"/>
    <property type="match status" value="1"/>
</dbReference>
<evidence type="ECO:0000313" key="5">
    <source>
        <dbReference type="Proteomes" id="UP001500622"/>
    </source>
</evidence>
<dbReference type="InterPro" id="IPR000551">
    <property type="entry name" value="MerR-type_HTH_dom"/>
</dbReference>
<comment type="caution">
    <text evidence="4">The sequence shown here is derived from an EMBL/GenBank/DDBJ whole genome shotgun (WGS) entry which is preliminary data.</text>
</comment>
<evidence type="ECO:0000313" key="4">
    <source>
        <dbReference type="EMBL" id="GAA4418827.1"/>
    </source>
</evidence>
<dbReference type="Pfam" id="PF13411">
    <property type="entry name" value="MerR_1"/>
    <property type="match status" value="1"/>
</dbReference>
<dbReference type="PROSITE" id="PS00552">
    <property type="entry name" value="HTH_MERR_1"/>
    <property type="match status" value="1"/>
</dbReference>
<dbReference type="InterPro" id="IPR012925">
    <property type="entry name" value="TipAS_dom"/>
</dbReference>
<evidence type="ECO:0000256" key="1">
    <source>
        <dbReference type="ARBA" id="ARBA00023125"/>
    </source>
</evidence>
<organism evidence="4 5">
    <name type="scientific">Georgenia halophila</name>
    <dbReference type="NCBI Taxonomy" id="620889"/>
    <lineage>
        <taxon>Bacteria</taxon>
        <taxon>Bacillati</taxon>
        <taxon>Actinomycetota</taxon>
        <taxon>Actinomycetes</taxon>
        <taxon>Micrococcales</taxon>
        <taxon>Bogoriellaceae</taxon>
        <taxon>Georgenia</taxon>
    </lineage>
</organism>
<accession>A0ABP8KZU1</accession>
<dbReference type="SUPFAM" id="SSF46955">
    <property type="entry name" value="Putative DNA-binding domain"/>
    <property type="match status" value="1"/>
</dbReference>
<dbReference type="Gene3D" id="1.10.1660.10">
    <property type="match status" value="1"/>
</dbReference>
<dbReference type="EMBL" id="BAABGN010000002">
    <property type="protein sequence ID" value="GAA4418827.1"/>
    <property type="molecule type" value="Genomic_DNA"/>
</dbReference>
<dbReference type="InterPro" id="IPR009061">
    <property type="entry name" value="DNA-bd_dom_put_sf"/>
</dbReference>
<dbReference type="Pfam" id="PF07739">
    <property type="entry name" value="TipAS"/>
    <property type="match status" value="1"/>
</dbReference>